<gene>
    <name evidence="12" type="ORF">LSH36_725g00022</name>
</gene>
<dbReference type="GO" id="GO:0005634">
    <property type="term" value="C:nucleus"/>
    <property type="evidence" value="ECO:0007669"/>
    <property type="project" value="TreeGrafter"/>
</dbReference>
<keyword evidence="13" id="KW-1185">Reference proteome</keyword>
<dbReference type="InterPro" id="IPR008984">
    <property type="entry name" value="SMAD_FHA_dom_sf"/>
</dbReference>
<dbReference type="Pfam" id="PF00097">
    <property type="entry name" value="zf-C3HC4"/>
    <property type="match status" value="1"/>
</dbReference>
<feature type="compositionally biased region" description="Basic and acidic residues" evidence="9">
    <location>
        <begin position="196"/>
        <end position="216"/>
    </location>
</feature>
<evidence type="ECO:0000256" key="9">
    <source>
        <dbReference type="SAM" id="MobiDB-lite"/>
    </source>
</evidence>
<dbReference type="PANTHER" id="PTHR15067">
    <property type="entry name" value="E3 UBIQUITIN-PROTEIN LIGASE RNF8"/>
    <property type="match status" value="1"/>
</dbReference>
<dbReference type="GO" id="GO:0006511">
    <property type="term" value="P:ubiquitin-dependent protein catabolic process"/>
    <property type="evidence" value="ECO:0007669"/>
    <property type="project" value="TreeGrafter"/>
</dbReference>
<organism evidence="12 13">
    <name type="scientific">Paralvinella palmiformis</name>
    <dbReference type="NCBI Taxonomy" id="53620"/>
    <lineage>
        <taxon>Eukaryota</taxon>
        <taxon>Metazoa</taxon>
        <taxon>Spiralia</taxon>
        <taxon>Lophotrochozoa</taxon>
        <taxon>Annelida</taxon>
        <taxon>Polychaeta</taxon>
        <taxon>Sedentaria</taxon>
        <taxon>Canalipalpata</taxon>
        <taxon>Terebellida</taxon>
        <taxon>Terebelliformia</taxon>
        <taxon>Alvinellidae</taxon>
        <taxon>Paralvinella</taxon>
    </lineage>
</organism>
<dbReference type="CDD" id="cd16535">
    <property type="entry name" value="RING-HC_RNF8"/>
    <property type="match status" value="1"/>
</dbReference>
<evidence type="ECO:0000256" key="5">
    <source>
        <dbReference type="ARBA" id="ARBA00022771"/>
    </source>
</evidence>
<comment type="caution">
    <text evidence="12">The sequence shown here is derived from an EMBL/GenBank/DDBJ whole genome shotgun (WGS) entry which is preliminary data.</text>
</comment>
<dbReference type="PROSITE" id="PS50006">
    <property type="entry name" value="FHA_DOMAIN"/>
    <property type="match status" value="1"/>
</dbReference>
<evidence type="ECO:0000256" key="8">
    <source>
        <dbReference type="PROSITE-ProRule" id="PRU00175"/>
    </source>
</evidence>
<dbReference type="SUPFAM" id="SSF57850">
    <property type="entry name" value="RING/U-box"/>
    <property type="match status" value="1"/>
</dbReference>
<dbReference type="PROSITE" id="PS50089">
    <property type="entry name" value="ZF_RING_2"/>
    <property type="match status" value="1"/>
</dbReference>
<feature type="region of interest" description="Disordered" evidence="9">
    <location>
        <begin position="384"/>
        <end position="418"/>
    </location>
</feature>
<feature type="compositionally biased region" description="Low complexity" evidence="9">
    <location>
        <begin position="404"/>
        <end position="416"/>
    </location>
</feature>
<protein>
    <recommendedName>
        <fullName evidence="2">E3 ubiquitin-protein ligase CHFR</fullName>
    </recommendedName>
</protein>
<dbReference type="GO" id="GO:0000151">
    <property type="term" value="C:ubiquitin ligase complex"/>
    <property type="evidence" value="ECO:0007669"/>
    <property type="project" value="TreeGrafter"/>
</dbReference>
<dbReference type="AlphaFoldDB" id="A0AAD9J2D6"/>
<evidence type="ECO:0000256" key="7">
    <source>
        <dbReference type="ARBA" id="ARBA00022833"/>
    </source>
</evidence>
<dbReference type="GO" id="GO:0035861">
    <property type="term" value="C:site of double-strand break"/>
    <property type="evidence" value="ECO:0007669"/>
    <property type="project" value="TreeGrafter"/>
</dbReference>
<dbReference type="InterPro" id="IPR000253">
    <property type="entry name" value="FHA_dom"/>
</dbReference>
<dbReference type="Gene3D" id="3.30.40.10">
    <property type="entry name" value="Zinc/RING finger domain, C3HC4 (zinc finger)"/>
    <property type="match status" value="1"/>
</dbReference>
<reference evidence="12" key="1">
    <citation type="journal article" date="2023" name="Mol. Biol. Evol.">
        <title>Third-Generation Sequencing Reveals the Adaptive Role of the Epigenome in Three Deep-Sea Polychaetes.</title>
        <authorList>
            <person name="Perez M."/>
            <person name="Aroh O."/>
            <person name="Sun Y."/>
            <person name="Lan Y."/>
            <person name="Juniper S.K."/>
            <person name="Young C.R."/>
            <person name="Angers B."/>
            <person name="Qian P.Y."/>
        </authorList>
    </citation>
    <scope>NUCLEOTIDE SEQUENCE</scope>
    <source>
        <strain evidence="12">P08H-3</strain>
    </source>
</reference>
<feature type="domain" description="FHA" evidence="10">
    <location>
        <begin position="30"/>
        <end position="79"/>
    </location>
</feature>
<comment type="similarity">
    <text evidence="1">Belongs to the CHFR family.</text>
</comment>
<dbReference type="GO" id="GO:0008270">
    <property type="term" value="F:zinc ion binding"/>
    <property type="evidence" value="ECO:0007669"/>
    <property type="project" value="UniProtKB-KW"/>
</dbReference>
<evidence type="ECO:0000313" key="12">
    <source>
        <dbReference type="EMBL" id="KAK2144842.1"/>
    </source>
</evidence>
<sequence length="443" mass="50888">MQRPDICGLKGIGSGTKGYRLIPLENKKKVTFGRSINSDVVIESPMISRIHAILKLVDGQWTVTDNKSLNGVIVNGKSLKPLEPCHLLDSARIQLGVQTNRDQPAEFVWIFKTKIKVKAIRQKIDNQETCKSSVTTTPNKKNLSGNNNCVTVKRKLTDQSDDDHDCHPQKRFTERYCVPETTQTTKVIGTNNIKPNEAKHETPLNEENKRSEEDLEKEKKQLLEEMEQRLKDKYQQKIDQEKEKFEQIIAQKEKCHKLLEDELNKTRAENKKQIEKVSQIKNDILSDFTQLIESELQCSICTELFVKATTLNCSHSYCSQCIEQWMSVRKICPSCRAQITSRSRSTVLDSYIDTVVEHLSDDMKTRRLEIIQERKVLGLQMENIEPKGQSRSVHGNRRGRANRQNRNNRTQLTPNLAQSVEIPGTSRMSTRFGVIIREEGTRE</sequence>
<evidence type="ECO:0000256" key="4">
    <source>
        <dbReference type="ARBA" id="ARBA00022723"/>
    </source>
</evidence>
<dbReference type="EMBL" id="JAODUP010000725">
    <property type="protein sequence ID" value="KAK2144842.1"/>
    <property type="molecule type" value="Genomic_DNA"/>
</dbReference>
<dbReference type="GO" id="GO:0061630">
    <property type="term" value="F:ubiquitin protein ligase activity"/>
    <property type="evidence" value="ECO:0007669"/>
    <property type="project" value="TreeGrafter"/>
</dbReference>
<dbReference type="SUPFAM" id="SSF49879">
    <property type="entry name" value="SMAD/FHA domain"/>
    <property type="match status" value="1"/>
</dbReference>
<evidence type="ECO:0000256" key="3">
    <source>
        <dbReference type="ARBA" id="ARBA00022679"/>
    </source>
</evidence>
<dbReference type="GO" id="GO:0006302">
    <property type="term" value="P:double-strand break repair"/>
    <property type="evidence" value="ECO:0007669"/>
    <property type="project" value="TreeGrafter"/>
</dbReference>
<feature type="domain" description="RING-type" evidence="11">
    <location>
        <begin position="298"/>
        <end position="336"/>
    </location>
</feature>
<name>A0AAD9J2D6_9ANNE</name>
<dbReference type="InterPro" id="IPR013083">
    <property type="entry name" value="Znf_RING/FYVE/PHD"/>
</dbReference>
<keyword evidence="7" id="KW-0862">Zinc</keyword>
<evidence type="ECO:0000256" key="6">
    <source>
        <dbReference type="ARBA" id="ARBA00022786"/>
    </source>
</evidence>
<keyword evidence="5 8" id="KW-0863">Zinc-finger</keyword>
<dbReference type="SMART" id="SM00184">
    <property type="entry name" value="RING"/>
    <property type="match status" value="1"/>
</dbReference>
<dbReference type="InterPro" id="IPR017907">
    <property type="entry name" value="Znf_RING_CS"/>
</dbReference>
<evidence type="ECO:0000259" key="10">
    <source>
        <dbReference type="PROSITE" id="PS50006"/>
    </source>
</evidence>
<dbReference type="Gene3D" id="2.60.200.20">
    <property type="match status" value="1"/>
</dbReference>
<feature type="compositionally biased region" description="Basic residues" evidence="9">
    <location>
        <begin position="394"/>
        <end position="403"/>
    </location>
</feature>
<dbReference type="GO" id="GO:0005829">
    <property type="term" value="C:cytosol"/>
    <property type="evidence" value="ECO:0007669"/>
    <property type="project" value="TreeGrafter"/>
</dbReference>
<dbReference type="Pfam" id="PF00498">
    <property type="entry name" value="FHA"/>
    <property type="match status" value="1"/>
</dbReference>
<dbReference type="InterPro" id="IPR001841">
    <property type="entry name" value="Znf_RING"/>
</dbReference>
<proteinExistence type="inferred from homology"/>
<evidence type="ECO:0000256" key="2">
    <source>
        <dbReference type="ARBA" id="ARBA00017908"/>
    </source>
</evidence>
<feature type="region of interest" description="Disordered" evidence="9">
    <location>
        <begin position="188"/>
        <end position="216"/>
    </location>
</feature>
<keyword evidence="6" id="KW-0833">Ubl conjugation pathway</keyword>
<dbReference type="GO" id="GO:0042393">
    <property type="term" value="F:histone binding"/>
    <property type="evidence" value="ECO:0007669"/>
    <property type="project" value="TreeGrafter"/>
</dbReference>
<dbReference type="PANTHER" id="PTHR15067:SF4">
    <property type="entry name" value="E3 UBIQUITIN-PROTEIN LIGASE RNF8"/>
    <property type="match status" value="1"/>
</dbReference>
<dbReference type="SMART" id="SM00240">
    <property type="entry name" value="FHA"/>
    <property type="match status" value="1"/>
</dbReference>
<dbReference type="InterPro" id="IPR018957">
    <property type="entry name" value="Znf_C3HC4_RING-type"/>
</dbReference>
<dbReference type="GO" id="GO:0070936">
    <property type="term" value="P:protein K48-linked ubiquitination"/>
    <property type="evidence" value="ECO:0007669"/>
    <property type="project" value="TreeGrafter"/>
</dbReference>
<dbReference type="Proteomes" id="UP001208570">
    <property type="component" value="Unassembled WGS sequence"/>
</dbReference>
<accession>A0AAD9J2D6</accession>
<evidence type="ECO:0000256" key="1">
    <source>
        <dbReference type="ARBA" id="ARBA00005797"/>
    </source>
</evidence>
<keyword evidence="4" id="KW-0479">Metal-binding</keyword>
<dbReference type="PROSITE" id="PS00518">
    <property type="entry name" value="ZF_RING_1"/>
    <property type="match status" value="1"/>
</dbReference>
<evidence type="ECO:0000313" key="13">
    <source>
        <dbReference type="Proteomes" id="UP001208570"/>
    </source>
</evidence>
<keyword evidence="3" id="KW-0808">Transferase</keyword>
<evidence type="ECO:0000259" key="11">
    <source>
        <dbReference type="PROSITE" id="PS50089"/>
    </source>
</evidence>